<keyword evidence="5" id="KW-0175">Coiled coil</keyword>
<evidence type="ECO:0008006" key="8">
    <source>
        <dbReference type="Google" id="ProtNLM"/>
    </source>
</evidence>
<dbReference type="PANTHER" id="PTHR31344:SF0">
    <property type="entry name" value="NUCLEAR PORE COMPLEX PROTEIN NUP205"/>
    <property type="match status" value="1"/>
</dbReference>
<keyword evidence="4" id="KW-0539">Nucleus</keyword>
<organism evidence="6 7">
    <name type="scientific">Malassezia obtusa</name>
    <dbReference type="NCBI Taxonomy" id="76774"/>
    <lineage>
        <taxon>Eukaryota</taxon>
        <taxon>Fungi</taxon>
        <taxon>Dikarya</taxon>
        <taxon>Basidiomycota</taxon>
        <taxon>Ustilaginomycotina</taxon>
        <taxon>Malasseziomycetes</taxon>
        <taxon>Malasseziales</taxon>
        <taxon>Malasseziaceae</taxon>
        <taxon>Malassezia</taxon>
    </lineage>
</organism>
<evidence type="ECO:0000256" key="5">
    <source>
        <dbReference type="SAM" id="Coils"/>
    </source>
</evidence>
<reference evidence="6" key="1">
    <citation type="submission" date="2023-03" db="EMBL/GenBank/DDBJ databases">
        <title>Mating type loci evolution in Malassezia.</title>
        <authorList>
            <person name="Coelho M.A."/>
        </authorList>
    </citation>
    <scope>NUCLEOTIDE SEQUENCE</scope>
    <source>
        <strain evidence="6">CBS 7876</strain>
    </source>
</reference>
<keyword evidence="3" id="KW-0813">Transport</keyword>
<dbReference type="PANTHER" id="PTHR31344">
    <property type="entry name" value="NUCLEAR PORE COMPLEX PROTEIN NUP205"/>
    <property type="match status" value="1"/>
</dbReference>
<accession>A0AAF0DY84</accession>
<sequence length="1866" mass="196274">MAGASERAVFEPGRFEALFGVIQAVAEAAASGSTAAGDWYIELERNRAALADLGRVRGQRDAERREISQGKIVLDGHTQTLNADYVAQTLLLSDALDVSEVYAASLLQEGIQASARWARPPTEVAVLLHYRERLALLACLKELASYAYTLCLSDDADVLRTGVRMGRVLDALLDDGALVRRVLEELEALQAERKRVQHALQSAGAAPTRLSDEVQLERLAWLTQAEQELGHIVYLLALARRLAPAAAEALLGHVARVDVAHATSAAPLYLLTALLAVFDTAPDGAAEWLARHAAGTLYTADALADDPAFLQAVHGRVTQPWPTEGLRRVVQLSWALFVLDALQRAPGLATQLRVSGEQVQALVADAVAPADDAAESALLFLLLRALLFRRPAEEARELVGEGEVRALRGVDDAFQEHVLQQVEHLVLQLTSTQLPLLRTLQRAEEDAAFAALRGARPGAPPPARRYDIEALLDLVALLCRDRPEAGAPFWLGADRRLSRFLHWALDVREPGQQRALLELLAALATGEQCAGHAHAVLEADGAGERRLATWARLFDWIAHYVDGFRTRGGTMPPEEMVLLRAFLEVLATVVRYSAAARDSLYLNSAYSPLARLFALYACPVPVDLKAALLRALRAFAAPLPHVGASPRILAELWERLQQSGVVRGGAGAPAVVELEQTEAAHFRYPASTELVRFLTAVLPSSTAAGRAEALVAAAGGGAALPAAAVAPAAAPGAGSAPYVAYVVDDVLLKAPQRLYAHAAERWAVSAACLDFVEHCLADFPLAALLEDGALDHAALAALVRHPGFVLVQRVLSGSPLLHELFFFLHPDPNSAGFEAVNEDRAQTPAYAHAVQQALQIVLHVFRVQHVFLHVLLPALADAGGALARAAGAGAAACVPLDVHLLHAHAVVVQLALYANCTHEAIAYLGVRALAAVARSATFQASDQFGPLRQRHALNRLVGLVEMTGETQRVRGGVLAWLEAAAPDVDAGGAEALADAVPDTERVAHLQRAVLDLLLDGTAPGAAAPNLAHLLLGFDVHASADDDRLAGEPALLRTLRMLVDAPADAGVAPLTERAPVLAERVWAVLRQLCVQPFASAATLRYLRTHGDVVARHAAALPQHPGAGAPETARGTLAYASGVLLPASAAGVLALLRTDAHVLRLAALEVRALALRAQLPRAAPLVRALLGGGADAALARALGVVRAHWADAREVEADAPPPLARAAPAALAAAQPADAASGVRVYDVRVLAQRLLETREHAAWLAQAADVLQWAAAQNTRRAIAHARRDALQAWRDALGVLLAHARPLLPADARAGVLLDAAHAALPLLADAPGRDADARVVALAASGVLALLRALVDGGDAAHVASAPPERLLAVLRAVLDALLRAGTDGSARLDLALAVVCVVQLVGSASPLAARVHALLGAHDERLVDVLARDALDGTDVAQTVALTALAQLVRADAGTPRATAVLERLVQRGYLRSLVLQLQTLDAPLQDVVSPDPASLNAQYVYEALLALLARLAQTRAGAQQLLDAHLFRVLARADFVSRRPDAGGARYAALLTPLLQLVLGVLQRTAEPASGARRTGAPLAAHAARAQALALLVAHQDALSRCSAPRHTRTRAALLVEALAAVLPAADARALDALHPAVLALGATYVGAPPAALLAPQTPGEREDAACFAPTLGGLLHFDVAPPARASVFDAHAIRAVHRVVRAAAQYLERASAAQDARPTLVPALDGAPPAGAAARVLAAPTLGGAIAALGAQLAALANALPSWERVHAVLGAPDAVRADEWAEMAHELLGDDARSAAARAPAMRALERVAAQLRADIAARLDTAELLLVLLVRHLRTWAPGARPVLDAPGAVAAPPRTPRRY</sequence>
<evidence type="ECO:0000313" key="6">
    <source>
        <dbReference type="EMBL" id="WFD02184.1"/>
    </source>
</evidence>
<evidence type="ECO:0000313" key="7">
    <source>
        <dbReference type="Proteomes" id="UP001214603"/>
    </source>
</evidence>
<dbReference type="EMBL" id="CP119934">
    <property type="protein sequence ID" value="WFD02184.1"/>
    <property type="molecule type" value="Genomic_DNA"/>
</dbReference>
<evidence type="ECO:0000256" key="4">
    <source>
        <dbReference type="ARBA" id="ARBA00023242"/>
    </source>
</evidence>
<name>A0AAF0DY84_9BASI</name>
<protein>
    <recommendedName>
        <fullName evidence="8">Nucleoporin</fullName>
    </recommendedName>
</protein>
<dbReference type="GO" id="GO:0006999">
    <property type="term" value="P:nuclear pore organization"/>
    <property type="evidence" value="ECO:0007669"/>
    <property type="project" value="TreeGrafter"/>
</dbReference>
<dbReference type="Proteomes" id="UP001214603">
    <property type="component" value="Chromosome 1"/>
</dbReference>
<comment type="subcellular location">
    <subcellularLocation>
        <location evidence="1">Nucleus</location>
    </subcellularLocation>
</comment>
<gene>
    <name evidence="6" type="ORF">MOBT1_000865</name>
</gene>
<dbReference type="GO" id="GO:0017056">
    <property type="term" value="F:structural constituent of nuclear pore"/>
    <property type="evidence" value="ECO:0007669"/>
    <property type="project" value="TreeGrafter"/>
</dbReference>
<evidence type="ECO:0000256" key="3">
    <source>
        <dbReference type="ARBA" id="ARBA00022448"/>
    </source>
</evidence>
<dbReference type="GO" id="GO:0044611">
    <property type="term" value="C:nuclear pore inner ring"/>
    <property type="evidence" value="ECO:0007669"/>
    <property type="project" value="TreeGrafter"/>
</dbReference>
<proteinExistence type="inferred from homology"/>
<keyword evidence="7" id="KW-1185">Reference proteome</keyword>
<evidence type="ECO:0000256" key="2">
    <source>
        <dbReference type="ARBA" id="ARBA00005892"/>
    </source>
</evidence>
<comment type="similarity">
    <text evidence="2">Belongs to the NUP186/NUP192/NUP205 family.</text>
</comment>
<feature type="coiled-coil region" evidence="5">
    <location>
        <begin position="179"/>
        <end position="206"/>
    </location>
</feature>
<dbReference type="Pfam" id="PF11894">
    <property type="entry name" value="Nup192"/>
    <property type="match status" value="1"/>
</dbReference>
<evidence type="ECO:0000256" key="1">
    <source>
        <dbReference type="ARBA" id="ARBA00004123"/>
    </source>
</evidence>
<dbReference type="InterPro" id="IPR021827">
    <property type="entry name" value="Nup186/Nup192/Nup205"/>
</dbReference>